<dbReference type="eggNOG" id="ENOG502SWDJ">
    <property type="taxonomic scope" value="Eukaryota"/>
</dbReference>
<dbReference type="RefSeq" id="XP_001009417.1">
    <property type="nucleotide sequence ID" value="XM_001009417.3"/>
</dbReference>
<dbReference type="InParanoid" id="Q22UX6"/>
<accession>Q22UX6</accession>
<proteinExistence type="predicted"/>
<dbReference type="OrthoDB" id="10637640at2759"/>
<protein>
    <submittedName>
        <fullName evidence="2">Uncharacterized protein</fullName>
    </submittedName>
</protein>
<dbReference type="AlphaFoldDB" id="Q22UX6"/>
<sequence length="196" mass="23327">MNFQEKRIKIQTLQKKANDYNKKEDELIDAGVDPEEARSQLIFQETNLGRSAEIKQLPYQNSDSINEVGKTISQGFKDTHKVNTTYKDFNKKTSQQFEDIKEMRKSQKLKEQYNEQKKQEEDENQKRVNFYTKDHVSLMFEGVQNENKQTSYLNNYQHTQEKEKMIINADLKYHIKKNDINSFTDAFVKHKGTMRK</sequence>
<dbReference type="OMA" id="THTGYGQ"/>
<name>Q22UX6_TETTS</name>
<dbReference type="EMBL" id="GG662798">
    <property type="protein sequence ID" value="EAR89172.1"/>
    <property type="molecule type" value="Genomic_DNA"/>
</dbReference>
<evidence type="ECO:0000313" key="2">
    <source>
        <dbReference type="EMBL" id="EAR89172.1"/>
    </source>
</evidence>
<dbReference type="GeneID" id="7834638"/>
<dbReference type="Proteomes" id="UP000009168">
    <property type="component" value="Unassembled WGS sequence"/>
</dbReference>
<keyword evidence="1" id="KW-0175">Coiled coil</keyword>
<organism evidence="2 3">
    <name type="scientific">Tetrahymena thermophila (strain SB210)</name>
    <dbReference type="NCBI Taxonomy" id="312017"/>
    <lineage>
        <taxon>Eukaryota</taxon>
        <taxon>Sar</taxon>
        <taxon>Alveolata</taxon>
        <taxon>Ciliophora</taxon>
        <taxon>Intramacronucleata</taxon>
        <taxon>Oligohymenophorea</taxon>
        <taxon>Hymenostomatida</taxon>
        <taxon>Tetrahymenina</taxon>
        <taxon>Tetrahymenidae</taxon>
        <taxon>Tetrahymena</taxon>
    </lineage>
</organism>
<gene>
    <name evidence="2" type="ORF">TTHERM_00577270</name>
</gene>
<evidence type="ECO:0000256" key="1">
    <source>
        <dbReference type="SAM" id="Coils"/>
    </source>
</evidence>
<keyword evidence="3" id="KW-1185">Reference proteome</keyword>
<feature type="coiled-coil region" evidence="1">
    <location>
        <begin position="3"/>
        <end position="30"/>
    </location>
</feature>
<evidence type="ECO:0000313" key="3">
    <source>
        <dbReference type="Proteomes" id="UP000009168"/>
    </source>
</evidence>
<reference evidence="3" key="1">
    <citation type="journal article" date="2006" name="PLoS Biol.">
        <title>Macronuclear genome sequence of the ciliate Tetrahymena thermophila, a model eukaryote.</title>
        <authorList>
            <person name="Eisen J.A."/>
            <person name="Coyne R.S."/>
            <person name="Wu M."/>
            <person name="Wu D."/>
            <person name="Thiagarajan M."/>
            <person name="Wortman J.R."/>
            <person name="Badger J.H."/>
            <person name="Ren Q."/>
            <person name="Amedeo P."/>
            <person name="Jones K.M."/>
            <person name="Tallon L.J."/>
            <person name="Delcher A.L."/>
            <person name="Salzberg S.L."/>
            <person name="Silva J.C."/>
            <person name="Haas B.J."/>
            <person name="Majoros W.H."/>
            <person name="Farzad M."/>
            <person name="Carlton J.M."/>
            <person name="Smith R.K. Jr."/>
            <person name="Garg J."/>
            <person name="Pearlman R.E."/>
            <person name="Karrer K.M."/>
            <person name="Sun L."/>
            <person name="Manning G."/>
            <person name="Elde N.C."/>
            <person name="Turkewitz A.P."/>
            <person name="Asai D.J."/>
            <person name="Wilkes D.E."/>
            <person name="Wang Y."/>
            <person name="Cai H."/>
            <person name="Collins K."/>
            <person name="Stewart B.A."/>
            <person name="Lee S.R."/>
            <person name="Wilamowska K."/>
            <person name="Weinberg Z."/>
            <person name="Ruzzo W.L."/>
            <person name="Wloga D."/>
            <person name="Gaertig J."/>
            <person name="Frankel J."/>
            <person name="Tsao C.-C."/>
            <person name="Gorovsky M.A."/>
            <person name="Keeling P.J."/>
            <person name="Waller R.F."/>
            <person name="Patron N.J."/>
            <person name="Cherry J.M."/>
            <person name="Stover N.A."/>
            <person name="Krieger C.J."/>
            <person name="del Toro C."/>
            <person name="Ryder H.F."/>
            <person name="Williamson S.C."/>
            <person name="Barbeau R.A."/>
            <person name="Hamilton E.P."/>
            <person name="Orias E."/>
        </authorList>
    </citation>
    <scope>NUCLEOTIDE SEQUENCE [LARGE SCALE GENOMIC DNA]</scope>
    <source>
        <strain evidence="3">SB210</strain>
    </source>
</reference>
<dbReference type="KEGG" id="tet:TTHERM_00577270"/>
<dbReference type="HOGENOM" id="CLU_1392707_0_0_1"/>